<sequence>MLYGLCSCLQQITAKFQETDKNMEPIGERENRYYWTKIAKNGNYLSHFGQLVLELQRAGKARHRKSFDMLGMCSLVITTEARLAI</sequence>
<dbReference type="InParanoid" id="A0A165NFK2"/>
<accession>A0A165NFK2</accession>
<organism evidence="1 2">
    <name type="scientific">Neolentinus lepideus HHB14362 ss-1</name>
    <dbReference type="NCBI Taxonomy" id="1314782"/>
    <lineage>
        <taxon>Eukaryota</taxon>
        <taxon>Fungi</taxon>
        <taxon>Dikarya</taxon>
        <taxon>Basidiomycota</taxon>
        <taxon>Agaricomycotina</taxon>
        <taxon>Agaricomycetes</taxon>
        <taxon>Gloeophyllales</taxon>
        <taxon>Gloeophyllaceae</taxon>
        <taxon>Neolentinus</taxon>
    </lineage>
</organism>
<dbReference type="EMBL" id="KV425638">
    <property type="protein sequence ID" value="KZT19571.1"/>
    <property type="molecule type" value="Genomic_DNA"/>
</dbReference>
<protein>
    <submittedName>
        <fullName evidence="1">Uncharacterized protein</fullName>
    </submittedName>
</protein>
<proteinExistence type="predicted"/>
<name>A0A165NFK2_9AGAM</name>
<keyword evidence="2" id="KW-1185">Reference proteome</keyword>
<dbReference type="Proteomes" id="UP000076761">
    <property type="component" value="Unassembled WGS sequence"/>
</dbReference>
<reference evidence="1 2" key="1">
    <citation type="journal article" date="2016" name="Mol. Biol. Evol.">
        <title>Comparative Genomics of Early-Diverging Mushroom-Forming Fungi Provides Insights into the Origins of Lignocellulose Decay Capabilities.</title>
        <authorList>
            <person name="Nagy L.G."/>
            <person name="Riley R."/>
            <person name="Tritt A."/>
            <person name="Adam C."/>
            <person name="Daum C."/>
            <person name="Floudas D."/>
            <person name="Sun H."/>
            <person name="Yadav J.S."/>
            <person name="Pangilinan J."/>
            <person name="Larsson K.H."/>
            <person name="Matsuura K."/>
            <person name="Barry K."/>
            <person name="Labutti K."/>
            <person name="Kuo R."/>
            <person name="Ohm R.A."/>
            <person name="Bhattacharya S.S."/>
            <person name="Shirouzu T."/>
            <person name="Yoshinaga Y."/>
            <person name="Martin F.M."/>
            <person name="Grigoriev I.V."/>
            <person name="Hibbett D.S."/>
        </authorList>
    </citation>
    <scope>NUCLEOTIDE SEQUENCE [LARGE SCALE GENOMIC DNA]</scope>
    <source>
        <strain evidence="1 2">HHB14362 ss-1</strain>
    </source>
</reference>
<dbReference type="AlphaFoldDB" id="A0A165NFK2"/>
<evidence type="ECO:0000313" key="2">
    <source>
        <dbReference type="Proteomes" id="UP000076761"/>
    </source>
</evidence>
<evidence type="ECO:0000313" key="1">
    <source>
        <dbReference type="EMBL" id="KZT19571.1"/>
    </source>
</evidence>
<gene>
    <name evidence="1" type="ORF">NEOLEDRAFT_942210</name>
</gene>